<dbReference type="Gramene" id="Al_scaffold_0002_1083">
    <property type="protein sequence ID" value="Al_scaffold_0002_1083"/>
    <property type="gene ID" value="Al_scaffold_0002_1083"/>
</dbReference>
<keyword evidence="11" id="KW-0175">Coiled coil</keyword>
<evidence type="ECO:0000313" key="12">
    <source>
        <dbReference type="EMBL" id="EFH64698.1"/>
    </source>
</evidence>
<dbReference type="GO" id="GO:0031369">
    <property type="term" value="F:translation initiation factor binding"/>
    <property type="evidence" value="ECO:0007669"/>
    <property type="project" value="TreeGrafter"/>
</dbReference>
<feature type="coiled-coil region" evidence="11">
    <location>
        <begin position="155"/>
        <end position="288"/>
    </location>
</feature>
<sequence>MATPSGTKSFNCKTSSSLLLPEKKPETISRTCLKWVYRVYQRITNCVMGIVLAPRCPISIDGISIDPEPNWNFHSLVSEIESVEKKLNAFSKFPQSITNTTSRYNLEMCLAASALYEVINDHLTDIKEDIRNQVTVVETEIVNEIETSRSAIAGVEKYSEARKEVERKLDLQYQRKVSEEEARRRERAHQEEKIRQEKARLEAEMVAKIRAEEEKKEVERKAAKEVVEKEEADRKATEKKLAEEKAVIERLSVTGSSESALTLEKHRLKKLEETLAVLKSVLEGVKINETVKMFKDPCCPLSISIATFAKKMVFSKQNPFAYSYVIVYVTSQFPQAMDILLAEFHKACIYTVPKHIVNSQSQSAWDSEAYERLGYIMRLYGALVQTDIRGGNATNIHGIEHGWAWLARFLNKISAINSVTASALNAFLQRLRAKENTLDLQPIIADIMTYLDDWMYLNSQGTSRMKYEDDESLVDRVYC</sequence>
<reference evidence="13" key="1">
    <citation type="journal article" date="2011" name="Nat. Genet.">
        <title>The Arabidopsis lyrata genome sequence and the basis of rapid genome size change.</title>
        <authorList>
            <person name="Hu T.T."/>
            <person name="Pattyn P."/>
            <person name="Bakker E.G."/>
            <person name="Cao J."/>
            <person name="Cheng J.-F."/>
            <person name="Clark R.M."/>
            <person name="Fahlgren N."/>
            <person name="Fawcett J.A."/>
            <person name="Grimwood J."/>
            <person name="Gundlach H."/>
            <person name="Haberer G."/>
            <person name="Hollister J.D."/>
            <person name="Ossowski S."/>
            <person name="Ottilar R.P."/>
            <person name="Salamov A.A."/>
            <person name="Schneeberger K."/>
            <person name="Spannagl M."/>
            <person name="Wang X."/>
            <person name="Yang L."/>
            <person name="Nasrallah M.E."/>
            <person name="Bergelson J."/>
            <person name="Carrington J.C."/>
            <person name="Gaut B.S."/>
            <person name="Schmutz J."/>
            <person name="Mayer K.F.X."/>
            <person name="Van de Peer Y."/>
            <person name="Grigoriev I.V."/>
            <person name="Nordborg M."/>
            <person name="Weigel D."/>
            <person name="Guo Y.-L."/>
        </authorList>
    </citation>
    <scope>NUCLEOTIDE SEQUENCE [LARGE SCALE GENOMIC DNA]</scope>
    <source>
        <strain evidence="13">cv. MN47</strain>
    </source>
</reference>
<organism evidence="13">
    <name type="scientific">Arabidopsis lyrata subsp. lyrata</name>
    <name type="common">Lyre-leaved rock-cress</name>
    <dbReference type="NCBI Taxonomy" id="81972"/>
    <lineage>
        <taxon>Eukaryota</taxon>
        <taxon>Viridiplantae</taxon>
        <taxon>Streptophyta</taxon>
        <taxon>Embryophyta</taxon>
        <taxon>Tracheophyta</taxon>
        <taxon>Spermatophyta</taxon>
        <taxon>Magnoliopsida</taxon>
        <taxon>eudicotyledons</taxon>
        <taxon>Gunneridae</taxon>
        <taxon>Pentapetalae</taxon>
        <taxon>rosids</taxon>
        <taxon>malvids</taxon>
        <taxon>Brassicales</taxon>
        <taxon>Brassicaceae</taxon>
        <taxon>Camelineae</taxon>
        <taxon>Arabidopsis</taxon>
    </lineage>
</organism>
<evidence type="ECO:0000256" key="5">
    <source>
        <dbReference type="ARBA" id="ARBA00022927"/>
    </source>
</evidence>
<dbReference type="PANTHER" id="PTHR12960">
    <property type="entry name" value="GLE-1-RELATED"/>
    <property type="match status" value="1"/>
</dbReference>
<accession>D7KSF5</accession>
<evidence type="ECO:0000256" key="3">
    <source>
        <dbReference type="ARBA" id="ARBA00022448"/>
    </source>
</evidence>
<evidence type="ECO:0000256" key="10">
    <source>
        <dbReference type="ARBA" id="ARBA00029983"/>
    </source>
</evidence>
<dbReference type="eggNOG" id="KOG2412">
    <property type="taxonomic scope" value="Eukaryota"/>
</dbReference>
<dbReference type="GO" id="GO:0044614">
    <property type="term" value="C:nuclear pore cytoplasmic filaments"/>
    <property type="evidence" value="ECO:0007669"/>
    <property type="project" value="TreeGrafter"/>
</dbReference>
<dbReference type="GO" id="GO:0016973">
    <property type="term" value="P:poly(A)+ mRNA export from nucleus"/>
    <property type="evidence" value="ECO:0007669"/>
    <property type="project" value="InterPro"/>
</dbReference>
<evidence type="ECO:0000256" key="1">
    <source>
        <dbReference type="ARBA" id="ARBA00004567"/>
    </source>
</evidence>
<keyword evidence="6" id="KW-0811">Translocation</keyword>
<keyword evidence="4" id="KW-0509">mRNA transport</keyword>
<comment type="similarity">
    <text evidence="2">Belongs to the GLE1 family.</text>
</comment>
<evidence type="ECO:0000256" key="2">
    <source>
        <dbReference type="ARBA" id="ARBA00011056"/>
    </source>
</evidence>
<gene>
    <name evidence="12" type="ORF">ARALYDRAFT_675933</name>
</gene>
<dbReference type="PANTHER" id="PTHR12960:SF0">
    <property type="entry name" value="MRNA EXPORT FACTOR GLE1"/>
    <property type="match status" value="1"/>
</dbReference>
<dbReference type="STRING" id="81972.D7KSF5"/>
<evidence type="ECO:0000256" key="4">
    <source>
        <dbReference type="ARBA" id="ARBA00022816"/>
    </source>
</evidence>
<dbReference type="GO" id="GO:0005737">
    <property type="term" value="C:cytoplasm"/>
    <property type="evidence" value="ECO:0007669"/>
    <property type="project" value="TreeGrafter"/>
</dbReference>
<dbReference type="GO" id="GO:0000822">
    <property type="term" value="F:inositol hexakisphosphate binding"/>
    <property type="evidence" value="ECO:0007669"/>
    <property type="project" value="TreeGrafter"/>
</dbReference>
<evidence type="ECO:0000256" key="8">
    <source>
        <dbReference type="ARBA" id="ARBA00023242"/>
    </source>
</evidence>
<dbReference type="Gene3D" id="1.25.40.510">
    <property type="entry name" value="GLE1-like"/>
    <property type="match status" value="1"/>
</dbReference>
<evidence type="ECO:0000256" key="6">
    <source>
        <dbReference type="ARBA" id="ARBA00023010"/>
    </source>
</evidence>
<keyword evidence="5" id="KW-0653">Protein transport</keyword>
<comment type="subcellular location">
    <subcellularLocation>
        <location evidence="1">Nucleus</location>
        <location evidence="1">Nuclear pore complex</location>
    </subcellularLocation>
</comment>
<dbReference type="InterPro" id="IPR038506">
    <property type="entry name" value="GLE1-like_sf"/>
</dbReference>
<dbReference type="Proteomes" id="UP000008694">
    <property type="component" value="Unassembled WGS sequence"/>
</dbReference>
<evidence type="ECO:0000256" key="9">
    <source>
        <dbReference type="ARBA" id="ARBA00026227"/>
    </source>
</evidence>
<keyword evidence="7" id="KW-0906">Nuclear pore complex</keyword>
<dbReference type="GO" id="GO:0015031">
    <property type="term" value="P:protein transport"/>
    <property type="evidence" value="ECO:0007669"/>
    <property type="project" value="UniProtKB-KW"/>
</dbReference>
<dbReference type="AlphaFoldDB" id="D7KSF5"/>
<keyword evidence="8" id="KW-0539">Nucleus</keyword>
<name>D7KSF5_ARALL</name>
<dbReference type="HOGENOM" id="CLU_570333_0_0_1"/>
<proteinExistence type="inferred from homology"/>
<keyword evidence="3" id="KW-0813">Transport</keyword>
<protein>
    <recommendedName>
        <fullName evidence="9">mRNA export factor GLE1</fullName>
    </recommendedName>
    <alternativeName>
        <fullName evidence="10">Nucleoporin GLE1</fullName>
    </alternativeName>
</protein>
<evidence type="ECO:0000313" key="13">
    <source>
        <dbReference type="Proteomes" id="UP000008694"/>
    </source>
</evidence>
<dbReference type="InterPro" id="IPR012476">
    <property type="entry name" value="GLE1"/>
</dbReference>
<keyword evidence="13" id="KW-1185">Reference proteome</keyword>
<dbReference type="GO" id="GO:0005543">
    <property type="term" value="F:phospholipid binding"/>
    <property type="evidence" value="ECO:0007669"/>
    <property type="project" value="TreeGrafter"/>
</dbReference>
<evidence type="ECO:0000256" key="11">
    <source>
        <dbReference type="SAM" id="Coils"/>
    </source>
</evidence>
<dbReference type="EMBL" id="GL348714">
    <property type="protein sequence ID" value="EFH64698.1"/>
    <property type="molecule type" value="Genomic_DNA"/>
</dbReference>
<evidence type="ECO:0000256" key="7">
    <source>
        <dbReference type="ARBA" id="ARBA00023132"/>
    </source>
</evidence>
<dbReference type="Pfam" id="PF07817">
    <property type="entry name" value="GLE1"/>
    <property type="match status" value="1"/>
</dbReference>